<dbReference type="EMBL" id="MU151159">
    <property type="protein sequence ID" value="KAF9448508.1"/>
    <property type="molecule type" value="Genomic_DNA"/>
</dbReference>
<name>A0A9P6C4S3_9AGAR</name>
<proteinExistence type="predicted"/>
<gene>
    <name evidence="2" type="ORF">P691DRAFT_775369</name>
</gene>
<evidence type="ECO:0000256" key="1">
    <source>
        <dbReference type="SAM" id="MobiDB-lite"/>
    </source>
</evidence>
<organism evidence="2 3">
    <name type="scientific">Macrolepiota fuliginosa MF-IS2</name>
    <dbReference type="NCBI Taxonomy" id="1400762"/>
    <lineage>
        <taxon>Eukaryota</taxon>
        <taxon>Fungi</taxon>
        <taxon>Dikarya</taxon>
        <taxon>Basidiomycota</taxon>
        <taxon>Agaricomycotina</taxon>
        <taxon>Agaricomycetes</taxon>
        <taxon>Agaricomycetidae</taxon>
        <taxon>Agaricales</taxon>
        <taxon>Agaricineae</taxon>
        <taxon>Agaricaceae</taxon>
        <taxon>Macrolepiota</taxon>
    </lineage>
</organism>
<dbReference type="AlphaFoldDB" id="A0A9P6C4S3"/>
<protein>
    <submittedName>
        <fullName evidence="2">Uncharacterized protein</fullName>
    </submittedName>
</protein>
<evidence type="ECO:0000313" key="2">
    <source>
        <dbReference type="EMBL" id="KAF9448508.1"/>
    </source>
</evidence>
<feature type="region of interest" description="Disordered" evidence="1">
    <location>
        <begin position="1"/>
        <end position="31"/>
    </location>
</feature>
<accession>A0A9P6C4S3</accession>
<comment type="caution">
    <text evidence="2">The sequence shown here is derived from an EMBL/GenBank/DDBJ whole genome shotgun (WGS) entry which is preliminary data.</text>
</comment>
<feature type="non-terminal residue" evidence="2">
    <location>
        <position position="1"/>
    </location>
</feature>
<dbReference type="Proteomes" id="UP000807342">
    <property type="component" value="Unassembled WGS sequence"/>
</dbReference>
<sequence>DTTVPSPQHIHEREPSHRLQSPPPPPLHPLNHHDLTSLYTQIDKLKPDVRFIQQLQSVSPDNSWLDEGVIARLRNPDEKGLIDSLAPDIQHGFENLINLRNHALSTYNSLWTTYLRRHPNETFSTLHKAREFIEQETIDHRIRSISATHRIFIPTRFTFPPPTLCPHKYDWYGIPHFSIVTF</sequence>
<reference evidence="2" key="1">
    <citation type="submission" date="2020-11" db="EMBL/GenBank/DDBJ databases">
        <authorList>
            <consortium name="DOE Joint Genome Institute"/>
            <person name="Ahrendt S."/>
            <person name="Riley R."/>
            <person name="Andreopoulos W."/>
            <person name="Labutti K."/>
            <person name="Pangilinan J."/>
            <person name="Ruiz-Duenas F.J."/>
            <person name="Barrasa J.M."/>
            <person name="Sanchez-Garcia M."/>
            <person name="Camarero S."/>
            <person name="Miyauchi S."/>
            <person name="Serrano A."/>
            <person name="Linde D."/>
            <person name="Babiker R."/>
            <person name="Drula E."/>
            <person name="Ayuso-Fernandez I."/>
            <person name="Pacheco R."/>
            <person name="Padilla G."/>
            <person name="Ferreira P."/>
            <person name="Barriuso J."/>
            <person name="Kellner H."/>
            <person name="Castanera R."/>
            <person name="Alfaro M."/>
            <person name="Ramirez L."/>
            <person name="Pisabarro A.G."/>
            <person name="Kuo A."/>
            <person name="Tritt A."/>
            <person name="Lipzen A."/>
            <person name="He G."/>
            <person name="Yan M."/>
            <person name="Ng V."/>
            <person name="Cullen D."/>
            <person name="Martin F."/>
            <person name="Rosso M.-N."/>
            <person name="Henrissat B."/>
            <person name="Hibbett D."/>
            <person name="Martinez A.T."/>
            <person name="Grigoriev I.V."/>
        </authorList>
    </citation>
    <scope>NUCLEOTIDE SEQUENCE</scope>
    <source>
        <strain evidence="2">MF-IS2</strain>
    </source>
</reference>
<evidence type="ECO:0000313" key="3">
    <source>
        <dbReference type="Proteomes" id="UP000807342"/>
    </source>
</evidence>
<keyword evidence="3" id="KW-1185">Reference proteome</keyword>